<dbReference type="GO" id="GO:0042026">
    <property type="term" value="P:protein refolding"/>
    <property type="evidence" value="ECO:0007669"/>
    <property type="project" value="TreeGrafter"/>
</dbReference>
<dbReference type="EMBL" id="AP006486">
    <property type="protein sequence ID" value="BAM79196.1"/>
    <property type="molecule type" value="Genomic_DNA"/>
</dbReference>
<feature type="compositionally biased region" description="Basic and acidic residues" evidence="1">
    <location>
        <begin position="259"/>
        <end position="270"/>
    </location>
</feature>
<evidence type="ECO:0000313" key="3">
    <source>
        <dbReference type="EMBL" id="BAM79196.1"/>
    </source>
</evidence>
<feature type="domain" description="J" evidence="2">
    <location>
        <begin position="69"/>
        <end position="133"/>
    </location>
</feature>
<accession>M1UP50</accession>
<dbReference type="InterPro" id="IPR036869">
    <property type="entry name" value="J_dom_sf"/>
</dbReference>
<dbReference type="PANTHER" id="PTHR43096:SF58">
    <property type="entry name" value="CHAPERONE DNAJ-DOMAIN SUPERFAMILY PROTEIN"/>
    <property type="match status" value="1"/>
</dbReference>
<dbReference type="RefSeq" id="XP_005535482.1">
    <property type="nucleotide sequence ID" value="XM_005535425.1"/>
</dbReference>
<dbReference type="eggNOG" id="KOG0714">
    <property type="taxonomic scope" value="Eukaryota"/>
</dbReference>
<dbReference type="AlphaFoldDB" id="M1UP50"/>
<dbReference type="GO" id="GO:0051082">
    <property type="term" value="F:unfolded protein binding"/>
    <property type="evidence" value="ECO:0007669"/>
    <property type="project" value="TreeGrafter"/>
</dbReference>
<dbReference type="Gene3D" id="1.10.287.110">
    <property type="entry name" value="DnaJ domain"/>
    <property type="match status" value="1"/>
</dbReference>
<dbReference type="PANTHER" id="PTHR43096">
    <property type="entry name" value="DNAJ HOMOLOG 1, MITOCHONDRIAL-RELATED"/>
    <property type="match status" value="1"/>
</dbReference>
<dbReference type="Gramene" id="CMD125CT">
    <property type="protein sequence ID" value="CMD125CT"/>
    <property type="gene ID" value="CMD125C"/>
</dbReference>
<dbReference type="SMART" id="SM00271">
    <property type="entry name" value="DnaJ"/>
    <property type="match status" value="1"/>
</dbReference>
<dbReference type="GeneID" id="16992676"/>
<organism evidence="3 4">
    <name type="scientific">Cyanidioschyzon merolae (strain NIES-3377 / 10D)</name>
    <name type="common">Unicellular red alga</name>
    <dbReference type="NCBI Taxonomy" id="280699"/>
    <lineage>
        <taxon>Eukaryota</taxon>
        <taxon>Rhodophyta</taxon>
        <taxon>Bangiophyceae</taxon>
        <taxon>Cyanidiales</taxon>
        <taxon>Cyanidiaceae</taxon>
        <taxon>Cyanidioschyzon</taxon>
    </lineage>
</organism>
<dbReference type="InterPro" id="IPR001623">
    <property type="entry name" value="DnaJ_domain"/>
</dbReference>
<reference evidence="3 4" key="2">
    <citation type="journal article" date="2007" name="BMC Biol.">
        <title>A 100%-complete sequence reveals unusually simple genomic features in the hot-spring red alga Cyanidioschyzon merolae.</title>
        <authorList>
            <person name="Nozaki H."/>
            <person name="Takano H."/>
            <person name="Misumi O."/>
            <person name="Terasawa K."/>
            <person name="Matsuzaki M."/>
            <person name="Maruyama S."/>
            <person name="Nishida K."/>
            <person name="Yagisawa F."/>
            <person name="Yoshida Y."/>
            <person name="Fujiwara T."/>
            <person name="Takio S."/>
            <person name="Tamura K."/>
            <person name="Chung S.J."/>
            <person name="Nakamura S."/>
            <person name="Kuroiwa H."/>
            <person name="Tanaka K."/>
            <person name="Sato N."/>
            <person name="Kuroiwa T."/>
        </authorList>
    </citation>
    <scope>NUCLEOTIDE SEQUENCE [LARGE SCALE GENOMIC DNA]</scope>
    <source>
        <strain evidence="3 4">10D</strain>
    </source>
</reference>
<dbReference type="PRINTS" id="PR00625">
    <property type="entry name" value="JDOMAIN"/>
</dbReference>
<evidence type="ECO:0000256" key="1">
    <source>
        <dbReference type="SAM" id="MobiDB-lite"/>
    </source>
</evidence>
<protein>
    <submittedName>
        <fullName evidence="3">Similar to heat shock protein dnaJ</fullName>
    </submittedName>
</protein>
<evidence type="ECO:0000259" key="2">
    <source>
        <dbReference type="PROSITE" id="PS50076"/>
    </source>
</evidence>
<dbReference type="OMA" id="AYETNDS"/>
<reference evidence="3 4" key="1">
    <citation type="journal article" date="2004" name="Nature">
        <title>Genome sequence of the ultrasmall unicellular red alga Cyanidioschyzon merolae 10D.</title>
        <authorList>
            <person name="Matsuzaki M."/>
            <person name="Misumi O."/>
            <person name="Shin-i T."/>
            <person name="Maruyama S."/>
            <person name="Takahara M."/>
            <person name="Miyagishima S."/>
            <person name="Mori T."/>
            <person name="Nishida K."/>
            <person name="Yagisawa F."/>
            <person name="Nishida K."/>
            <person name="Yoshida Y."/>
            <person name="Nishimura Y."/>
            <person name="Nakao S."/>
            <person name="Kobayashi T."/>
            <person name="Momoyama Y."/>
            <person name="Higashiyama T."/>
            <person name="Minoda A."/>
            <person name="Sano M."/>
            <person name="Nomoto H."/>
            <person name="Oishi K."/>
            <person name="Hayashi H."/>
            <person name="Ohta F."/>
            <person name="Nishizaka S."/>
            <person name="Haga S."/>
            <person name="Miura S."/>
            <person name="Morishita T."/>
            <person name="Kabeya Y."/>
            <person name="Terasawa K."/>
            <person name="Suzuki Y."/>
            <person name="Ishii Y."/>
            <person name="Asakawa S."/>
            <person name="Takano H."/>
            <person name="Ohta N."/>
            <person name="Kuroiwa H."/>
            <person name="Tanaka K."/>
            <person name="Shimizu N."/>
            <person name="Sugano S."/>
            <person name="Sato N."/>
            <person name="Nozaki H."/>
            <person name="Ogasawara N."/>
            <person name="Kohara Y."/>
            <person name="Kuroiwa T."/>
        </authorList>
    </citation>
    <scope>NUCLEOTIDE SEQUENCE [LARGE SCALE GENOMIC DNA]</scope>
    <source>
        <strain evidence="3 4">10D</strain>
    </source>
</reference>
<feature type="region of interest" description="Disordered" evidence="1">
    <location>
        <begin position="128"/>
        <end position="161"/>
    </location>
</feature>
<proteinExistence type="predicted"/>
<evidence type="ECO:0000313" key="4">
    <source>
        <dbReference type="Proteomes" id="UP000007014"/>
    </source>
</evidence>
<dbReference type="CDD" id="cd06257">
    <property type="entry name" value="DnaJ"/>
    <property type="match status" value="1"/>
</dbReference>
<feature type="region of interest" description="Disordered" evidence="1">
    <location>
        <begin position="259"/>
        <end position="280"/>
    </location>
</feature>
<dbReference type="HOGENOM" id="CLU_779296_0_0_1"/>
<dbReference type="InterPro" id="IPR018253">
    <property type="entry name" value="DnaJ_domain_CS"/>
</dbReference>
<dbReference type="SUPFAM" id="SSF46565">
    <property type="entry name" value="Chaperone J-domain"/>
    <property type="match status" value="1"/>
</dbReference>
<dbReference type="Pfam" id="PF00226">
    <property type="entry name" value="DnaJ"/>
    <property type="match status" value="1"/>
</dbReference>
<keyword evidence="3" id="KW-0346">Stress response</keyword>
<dbReference type="OrthoDB" id="5751at2759"/>
<keyword evidence="4" id="KW-1185">Reference proteome</keyword>
<dbReference type="PROSITE" id="PS00636">
    <property type="entry name" value="DNAJ_1"/>
    <property type="match status" value="1"/>
</dbReference>
<dbReference type="KEGG" id="cme:CYME_CMD125C"/>
<sequence length="356" mass="40838">MFTQANLPLVRRGFALRSEIPEQCCPKRRLIVSRPSRAAWSRKSLLVQQRSGVGTLSARSSVQFDPTEDYYAVLGVESDADLATIKRAYRRLALQNHPDANKDPQAREKFIRILRAYEVLSNEDARKQYDLQRRSPGSGPFWGIGGPGAQRRRSSSTEEYPEDLNDSFGAIFSDLMEQLGRLWQEGTKENGIFADFVEFLESQGANWGSLRNEDLNSVLTSSDEDVLQAELDDARFVREQCEQRLRLLQNSLELTERRRAEQEQRAKDAHLSAGTQQEARSKVHELSLEARRLQSRIRQVQSLIARQRSREGLLQSRLDAIRRVQEARAASEEKVRNLRSEVEEELEKLKRDLGKL</sequence>
<name>M1UP50_CYAM1</name>
<dbReference type="GO" id="GO:0005737">
    <property type="term" value="C:cytoplasm"/>
    <property type="evidence" value="ECO:0007669"/>
    <property type="project" value="TreeGrafter"/>
</dbReference>
<dbReference type="STRING" id="280699.M1UP50"/>
<dbReference type="Proteomes" id="UP000007014">
    <property type="component" value="Chromosome 4"/>
</dbReference>
<gene>
    <name evidence="3" type="ORF">CYME_CMD125C</name>
</gene>
<dbReference type="PROSITE" id="PS50076">
    <property type="entry name" value="DNAJ_2"/>
    <property type="match status" value="1"/>
</dbReference>